<keyword evidence="6" id="KW-0813">Transport</keyword>
<feature type="transmembrane region" description="Helical" evidence="6">
    <location>
        <begin position="165"/>
        <end position="186"/>
    </location>
</feature>
<feature type="transmembrane region" description="Helical" evidence="6">
    <location>
        <begin position="87"/>
        <end position="111"/>
    </location>
</feature>
<evidence type="ECO:0000256" key="4">
    <source>
        <dbReference type="ARBA" id="ARBA00023136"/>
    </source>
</evidence>
<gene>
    <name evidence="9" type="ordered locus">Caci_2250</name>
</gene>
<dbReference type="STRING" id="479433.Caci_2250"/>
<feature type="transmembrane region" description="Helical" evidence="6">
    <location>
        <begin position="56"/>
        <end position="75"/>
    </location>
</feature>
<dbReference type="InterPro" id="IPR000412">
    <property type="entry name" value="ABC_2_transport"/>
</dbReference>
<comment type="subcellular location">
    <subcellularLocation>
        <location evidence="6">Cell membrane</location>
        <topology evidence="6">Multi-pass membrane protein</topology>
    </subcellularLocation>
    <subcellularLocation>
        <location evidence="1">Membrane</location>
        <topology evidence="1">Multi-pass membrane protein</topology>
    </subcellularLocation>
</comment>
<evidence type="ECO:0000313" key="10">
    <source>
        <dbReference type="Proteomes" id="UP000000851"/>
    </source>
</evidence>
<protein>
    <recommendedName>
        <fullName evidence="6">Transport permease protein</fullName>
    </recommendedName>
</protein>
<dbReference type="PANTHER" id="PTHR43229:SF2">
    <property type="entry name" value="NODULATION PROTEIN J"/>
    <property type="match status" value="1"/>
</dbReference>
<keyword evidence="3 6" id="KW-1133">Transmembrane helix</keyword>
<keyword evidence="5" id="KW-0046">Antibiotic resistance</keyword>
<feature type="transmembrane region" description="Helical" evidence="6">
    <location>
        <begin position="132"/>
        <end position="159"/>
    </location>
</feature>
<dbReference type="PIRSF" id="PIRSF006648">
    <property type="entry name" value="DrrB"/>
    <property type="match status" value="1"/>
</dbReference>
<evidence type="ECO:0000256" key="7">
    <source>
        <dbReference type="SAM" id="MobiDB-lite"/>
    </source>
</evidence>
<dbReference type="InterPro" id="IPR013525">
    <property type="entry name" value="ABC2_TM"/>
</dbReference>
<dbReference type="Proteomes" id="UP000000851">
    <property type="component" value="Chromosome"/>
</dbReference>
<dbReference type="EMBL" id="CP001700">
    <property type="protein sequence ID" value="ACU71168.1"/>
    <property type="molecule type" value="Genomic_DNA"/>
</dbReference>
<dbReference type="InParanoid" id="C7QJE5"/>
<feature type="transmembrane region" description="Helical" evidence="6">
    <location>
        <begin position="249"/>
        <end position="269"/>
    </location>
</feature>
<evidence type="ECO:0000259" key="8">
    <source>
        <dbReference type="PROSITE" id="PS51012"/>
    </source>
</evidence>
<dbReference type="PROSITE" id="PS51012">
    <property type="entry name" value="ABC_TM2"/>
    <property type="match status" value="1"/>
</dbReference>
<dbReference type="GO" id="GO:0140359">
    <property type="term" value="F:ABC-type transporter activity"/>
    <property type="evidence" value="ECO:0007669"/>
    <property type="project" value="InterPro"/>
</dbReference>
<keyword evidence="2 6" id="KW-0812">Transmembrane</keyword>
<dbReference type="KEGG" id="cai:Caci_2250"/>
<sequence>MTATASADDTGAMNAAARRSAPLSFTPKPGAAPAARMILAQAAHEVRLMLRNPEQLLLTIVIPALMMVLFSGESLVATSGPGKRVDFYAPGLFGAAVLSTAFTGLAIATGFERRYGVLKRMGATPLPRWGLIVAKALCVLCVEVIQIALLSAIALAMGWKPHGDPLAVAVLVVLATGTFAGLAMLMAGTLRAEATLGLANFVFLLLLAGGGVIIPLSKFPSGVRHVLDALPISALTNGLRDVLQHGATLPWANVGILAAWAVAAIAVAARTFKWE</sequence>
<comment type="similarity">
    <text evidence="6">Belongs to the ABC-2 integral membrane protein family.</text>
</comment>
<dbReference type="Pfam" id="PF01061">
    <property type="entry name" value="ABC2_membrane"/>
    <property type="match status" value="1"/>
</dbReference>
<dbReference type="InterPro" id="IPR051784">
    <property type="entry name" value="Nod_factor_ABC_transporter"/>
</dbReference>
<evidence type="ECO:0000256" key="1">
    <source>
        <dbReference type="ARBA" id="ARBA00004141"/>
    </source>
</evidence>
<accession>C7QJE5</accession>
<evidence type="ECO:0000313" key="9">
    <source>
        <dbReference type="EMBL" id="ACU71168.1"/>
    </source>
</evidence>
<dbReference type="GO" id="GO:0046677">
    <property type="term" value="P:response to antibiotic"/>
    <property type="evidence" value="ECO:0007669"/>
    <property type="project" value="UniProtKB-KW"/>
</dbReference>
<proteinExistence type="inferred from homology"/>
<name>C7QJE5_CATAD</name>
<dbReference type="eggNOG" id="COG0842">
    <property type="taxonomic scope" value="Bacteria"/>
</dbReference>
<dbReference type="GO" id="GO:0043190">
    <property type="term" value="C:ATP-binding cassette (ABC) transporter complex"/>
    <property type="evidence" value="ECO:0007669"/>
    <property type="project" value="InterPro"/>
</dbReference>
<dbReference type="HOGENOM" id="CLU_039483_4_1_11"/>
<keyword evidence="6" id="KW-1003">Cell membrane</keyword>
<dbReference type="PANTHER" id="PTHR43229">
    <property type="entry name" value="NODULATION PROTEIN J"/>
    <property type="match status" value="1"/>
</dbReference>
<feature type="domain" description="ABC transmembrane type-2" evidence="8">
    <location>
        <begin position="54"/>
        <end position="275"/>
    </location>
</feature>
<feature type="transmembrane region" description="Helical" evidence="6">
    <location>
        <begin position="198"/>
        <end position="217"/>
    </location>
</feature>
<dbReference type="InterPro" id="IPR047817">
    <property type="entry name" value="ABC2_TM_bact-type"/>
</dbReference>
<feature type="region of interest" description="Disordered" evidence="7">
    <location>
        <begin position="1"/>
        <end position="25"/>
    </location>
</feature>
<dbReference type="AlphaFoldDB" id="C7QJE5"/>
<keyword evidence="10" id="KW-1185">Reference proteome</keyword>
<evidence type="ECO:0000256" key="3">
    <source>
        <dbReference type="ARBA" id="ARBA00022989"/>
    </source>
</evidence>
<organism evidence="9 10">
    <name type="scientific">Catenulispora acidiphila (strain DSM 44928 / JCM 14897 / NBRC 102108 / NRRL B-24433 / ID139908)</name>
    <dbReference type="NCBI Taxonomy" id="479433"/>
    <lineage>
        <taxon>Bacteria</taxon>
        <taxon>Bacillati</taxon>
        <taxon>Actinomycetota</taxon>
        <taxon>Actinomycetes</taxon>
        <taxon>Catenulisporales</taxon>
        <taxon>Catenulisporaceae</taxon>
        <taxon>Catenulispora</taxon>
    </lineage>
</organism>
<evidence type="ECO:0000256" key="5">
    <source>
        <dbReference type="ARBA" id="ARBA00023251"/>
    </source>
</evidence>
<reference evidence="9 10" key="1">
    <citation type="journal article" date="2009" name="Stand. Genomic Sci.">
        <title>Complete genome sequence of Catenulispora acidiphila type strain (ID 139908).</title>
        <authorList>
            <person name="Copeland A."/>
            <person name="Lapidus A."/>
            <person name="Glavina Del Rio T."/>
            <person name="Nolan M."/>
            <person name="Lucas S."/>
            <person name="Chen F."/>
            <person name="Tice H."/>
            <person name="Cheng J.F."/>
            <person name="Bruce D."/>
            <person name="Goodwin L."/>
            <person name="Pitluck S."/>
            <person name="Mikhailova N."/>
            <person name="Pati A."/>
            <person name="Ivanova N."/>
            <person name="Mavromatis K."/>
            <person name="Chen A."/>
            <person name="Palaniappan K."/>
            <person name="Chain P."/>
            <person name="Land M."/>
            <person name="Hauser L."/>
            <person name="Chang Y.J."/>
            <person name="Jeffries C.D."/>
            <person name="Chertkov O."/>
            <person name="Brettin T."/>
            <person name="Detter J.C."/>
            <person name="Han C."/>
            <person name="Ali Z."/>
            <person name="Tindall B.J."/>
            <person name="Goker M."/>
            <person name="Bristow J."/>
            <person name="Eisen J.A."/>
            <person name="Markowitz V."/>
            <person name="Hugenholtz P."/>
            <person name="Kyrpides N.C."/>
            <person name="Klenk H.P."/>
        </authorList>
    </citation>
    <scope>NUCLEOTIDE SEQUENCE [LARGE SCALE GENOMIC DNA]</scope>
    <source>
        <strain evidence="10">DSM 44928 / JCM 14897 / NBRC 102108 / NRRL B-24433 / ID139908</strain>
    </source>
</reference>
<evidence type="ECO:0000256" key="6">
    <source>
        <dbReference type="RuleBase" id="RU361157"/>
    </source>
</evidence>
<keyword evidence="4 6" id="KW-0472">Membrane</keyword>
<evidence type="ECO:0000256" key="2">
    <source>
        <dbReference type="ARBA" id="ARBA00022692"/>
    </source>
</evidence>